<accession>A0A3R6EF52</accession>
<evidence type="ECO:0000256" key="5">
    <source>
        <dbReference type="SAM" id="SignalP"/>
    </source>
</evidence>
<organism evidence="7 8">
    <name type="scientific">Parabacteroides merdae</name>
    <dbReference type="NCBI Taxonomy" id="46503"/>
    <lineage>
        <taxon>Bacteria</taxon>
        <taxon>Pseudomonadati</taxon>
        <taxon>Bacteroidota</taxon>
        <taxon>Bacteroidia</taxon>
        <taxon>Bacteroidales</taxon>
        <taxon>Tannerellaceae</taxon>
        <taxon>Parabacteroides</taxon>
    </lineage>
</organism>
<feature type="signal peptide" evidence="5">
    <location>
        <begin position="1"/>
        <end position="22"/>
    </location>
</feature>
<evidence type="ECO:0000256" key="1">
    <source>
        <dbReference type="ARBA" id="ARBA00004561"/>
    </source>
</evidence>
<feature type="domain" description="Major fimbrial subunit protein N-terminal" evidence="6">
    <location>
        <begin position="45"/>
        <end position="170"/>
    </location>
</feature>
<comment type="similarity">
    <text evidence="2">Belongs to the bacteroidetes fimbrillin superfamily. FimA/Mfa1 family.</text>
</comment>
<comment type="caution">
    <text evidence="7">The sequence shown here is derived from an EMBL/GenBank/DDBJ whole genome shotgun (WGS) entry which is preliminary data.</text>
</comment>
<sequence length="662" mass="73131">MSMLHKNIIKLAALLWCVLTVASCTNEDFDKGNNGPDVPEGLPVTLKLNIGAPDVTVVETKALDNGETFGQIDDLAVLVYNEAGGNGTVAYWGKWNDEADQRTVEFSTKTGRHKIYVLTNTGSQSVAAEYATEADLLTAQFQASQGPTGKEMMLGFVAEGTDASKSSEMYEEGINTGVNVTTDGASYCARVVPPYSKVTFRITKNLPDMDKVYLNIHSVKVRKLPSVYTLMPFSGEGDNKLTPKQTVAADIEFDIDEVQSDKGSYFHMYENKQGVYPNEKGAAYKSPGIDVPENADAVDYDTWFKKWDDLACTYIEVKGKYSIVKSQTSSSTTVDAGDINYRFFLGEDITSDFNICRNKSYIVTLDFSQEAGYGELKHEWRVHAKLDEATFLPEGDLVIDGYPQSLGYVPFYVSNGTSGSITLTTTGVSSADMNMYFNQNGYWSGSSAADFGNFKITANSLTEFAIAPNDVGILGEGRNYNQGSFSSADNLNRRDEVAKGDIYNTREYKMTFITNEETKTSVLMVKELPLLLLTNTYSPSDKSTVYARRVDGAYLHPKEVEGGYSDGSRNEYFSRTTDKIRAQRICMGTGDYQNPYAATSIGNYLKSFLPTKAEIDKIIELEKANPLKEAKYWTMDGLYDVTTKQIVSGKGEGYIRCVARPL</sequence>
<evidence type="ECO:0000256" key="4">
    <source>
        <dbReference type="ARBA" id="ARBA00023263"/>
    </source>
</evidence>
<evidence type="ECO:0000313" key="7">
    <source>
        <dbReference type="EMBL" id="RHC86616.1"/>
    </source>
</evidence>
<dbReference type="Proteomes" id="UP000286260">
    <property type="component" value="Unassembled WGS sequence"/>
</dbReference>
<name>A0A3R6EF52_9BACT</name>
<gene>
    <name evidence="7" type="ORF">DW828_08050</name>
</gene>
<dbReference type="Gene3D" id="2.60.40.2580">
    <property type="match status" value="1"/>
</dbReference>
<feature type="chain" id="PRO_5018627274" evidence="5">
    <location>
        <begin position="23"/>
        <end position="662"/>
    </location>
</feature>
<evidence type="ECO:0000259" key="6">
    <source>
        <dbReference type="Pfam" id="PF06321"/>
    </source>
</evidence>
<dbReference type="AlphaFoldDB" id="A0A3R6EF52"/>
<dbReference type="InterPro" id="IPR029141">
    <property type="entry name" value="FimA_N"/>
</dbReference>
<evidence type="ECO:0000256" key="3">
    <source>
        <dbReference type="ARBA" id="ARBA00022729"/>
    </source>
</evidence>
<dbReference type="PROSITE" id="PS51257">
    <property type="entry name" value="PROKAR_LIPOPROTEIN"/>
    <property type="match status" value="1"/>
</dbReference>
<evidence type="ECO:0000313" key="8">
    <source>
        <dbReference type="Proteomes" id="UP000286260"/>
    </source>
</evidence>
<dbReference type="GO" id="GO:0009289">
    <property type="term" value="C:pilus"/>
    <property type="evidence" value="ECO:0007669"/>
    <property type="project" value="UniProtKB-SubCell"/>
</dbReference>
<keyword evidence="3 5" id="KW-0732">Signal</keyword>
<reference evidence="7 8" key="1">
    <citation type="submission" date="2018-08" db="EMBL/GenBank/DDBJ databases">
        <title>A genome reference for cultivated species of the human gut microbiota.</title>
        <authorList>
            <person name="Zou Y."/>
            <person name="Xue W."/>
            <person name="Luo G."/>
        </authorList>
    </citation>
    <scope>NUCLEOTIDE SEQUENCE [LARGE SCALE GENOMIC DNA]</scope>
    <source>
        <strain evidence="7 8">AM34-17</strain>
    </source>
</reference>
<evidence type="ECO:0000256" key="2">
    <source>
        <dbReference type="ARBA" id="ARBA00006011"/>
    </source>
</evidence>
<keyword evidence="4" id="KW-0281">Fimbrium</keyword>
<dbReference type="Pfam" id="PF06321">
    <property type="entry name" value="P_gingi_FimA"/>
    <property type="match status" value="1"/>
</dbReference>
<protein>
    <submittedName>
        <fullName evidence="7">DUF4906 domain-containing protein</fullName>
    </submittedName>
</protein>
<dbReference type="EMBL" id="QSII01000008">
    <property type="protein sequence ID" value="RHC86616.1"/>
    <property type="molecule type" value="Genomic_DNA"/>
</dbReference>
<comment type="subcellular location">
    <subcellularLocation>
        <location evidence="1">Fimbrium</location>
    </subcellularLocation>
</comment>
<proteinExistence type="inferred from homology"/>